<organism evidence="1 2">
    <name type="scientific">Corynebacterium durum F0235</name>
    <dbReference type="NCBI Taxonomy" id="1035195"/>
    <lineage>
        <taxon>Bacteria</taxon>
        <taxon>Bacillati</taxon>
        <taxon>Actinomycetota</taxon>
        <taxon>Actinomycetes</taxon>
        <taxon>Mycobacteriales</taxon>
        <taxon>Corynebacteriaceae</taxon>
        <taxon>Corynebacterium</taxon>
    </lineage>
</organism>
<dbReference type="STRING" id="1035195.HMPREF9997_01716"/>
<dbReference type="HOGENOM" id="CLU_010194_17_2_11"/>
<dbReference type="Proteomes" id="UP000010445">
    <property type="component" value="Unassembled WGS sequence"/>
</dbReference>
<evidence type="ECO:0000313" key="1">
    <source>
        <dbReference type="EMBL" id="EKX89813.1"/>
    </source>
</evidence>
<name>L1MF05_9CORY</name>
<comment type="caution">
    <text evidence="1">The sequence shown here is derived from an EMBL/GenBank/DDBJ whole genome shotgun (WGS) entry which is preliminary data.</text>
</comment>
<accession>L1MF05</accession>
<gene>
    <name evidence="1" type="ORF">HMPREF9997_01716</name>
</gene>
<dbReference type="SUPFAM" id="SSF51735">
    <property type="entry name" value="NAD(P)-binding Rossmann-fold domains"/>
    <property type="match status" value="1"/>
</dbReference>
<keyword evidence="2" id="KW-1185">Reference proteome</keyword>
<dbReference type="AlphaFoldDB" id="L1MF05"/>
<dbReference type="OrthoDB" id="9799818at2"/>
<dbReference type="eggNOG" id="COG0300">
    <property type="taxonomic scope" value="Bacteria"/>
</dbReference>
<dbReference type="EMBL" id="AMEM01000022">
    <property type="protein sequence ID" value="EKX89813.1"/>
    <property type="molecule type" value="Genomic_DNA"/>
</dbReference>
<dbReference type="InterPro" id="IPR036291">
    <property type="entry name" value="NAD(P)-bd_dom_sf"/>
</dbReference>
<reference evidence="1 2" key="1">
    <citation type="submission" date="2012-05" db="EMBL/GenBank/DDBJ databases">
        <authorList>
            <person name="Weinstock G."/>
            <person name="Sodergren E."/>
            <person name="Lobos E.A."/>
            <person name="Fulton L."/>
            <person name="Fulton R."/>
            <person name="Courtney L."/>
            <person name="Fronick C."/>
            <person name="O'Laughlin M."/>
            <person name="Godfrey J."/>
            <person name="Wilson R.M."/>
            <person name="Miner T."/>
            <person name="Farmer C."/>
            <person name="Delehaunty K."/>
            <person name="Cordes M."/>
            <person name="Minx P."/>
            <person name="Tomlinson C."/>
            <person name="Chen J."/>
            <person name="Wollam A."/>
            <person name="Pepin K.H."/>
            <person name="Bhonagiri V."/>
            <person name="Zhang X."/>
            <person name="Suruliraj S."/>
            <person name="Warren W."/>
            <person name="Mitreva M."/>
            <person name="Mardis E.R."/>
            <person name="Wilson R.K."/>
        </authorList>
    </citation>
    <scope>NUCLEOTIDE SEQUENCE [LARGE SCALE GENOMIC DNA]</scope>
    <source>
        <strain evidence="1 2">F0235</strain>
    </source>
</reference>
<evidence type="ECO:0000313" key="2">
    <source>
        <dbReference type="Proteomes" id="UP000010445"/>
    </source>
</evidence>
<dbReference type="PATRIC" id="fig|1035195.3.peg.1551"/>
<protein>
    <submittedName>
        <fullName evidence="1">Oxidoreductase, short chain dehydrogenase/reductase family protein</fullName>
    </submittedName>
</protein>
<dbReference type="PANTHER" id="PTHR43431">
    <property type="entry name" value="OXIDOREDUCTASE, SHORT CHAIN DEHYDROGENASE/REDUCTASE FAMILY (AFU_ORTHOLOGUE AFUA_5G14000)"/>
    <property type="match status" value="1"/>
</dbReference>
<dbReference type="InterPro" id="IPR002347">
    <property type="entry name" value="SDR_fam"/>
</dbReference>
<dbReference type="PANTHER" id="PTHR43431:SF7">
    <property type="entry name" value="OXIDOREDUCTASE, SHORT CHAIN DEHYDROGENASE_REDUCTASE FAMILY (AFU_ORTHOLOGUE AFUA_5G14000)"/>
    <property type="match status" value="1"/>
</dbReference>
<dbReference type="Pfam" id="PF00106">
    <property type="entry name" value="adh_short"/>
    <property type="match status" value="1"/>
</dbReference>
<proteinExistence type="predicted"/>
<dbReference type="RefSeq" id="WP_006063945.1">
    <property type="nucleotide sequence ID" value="NZ_KB290831.1"/>
</dbReference>
<sequence length="224" mass="23110">MTTIAIIGAGPGLGQAAARRFGAEGFSVCLISRNQTNVNERAAELTSMGITARGYAADVRDPQALRAALDAAAADLGTIEVLQYSPAPAKDMRGLIKPVLETTAEDLVGPVEQSVYGSATAVQQVLPGLYELGHGTIIFVSGGSAVKPNGNLTGISVAFAAEHAYARMLHDALVPKGIHVAQVIIPDMIGGGDPDHEPDAIAERIWSAHSTRSGFQTIIGSDGA</sequence>
<dbReference type="Gene3D" id="3.40.50.720">
    <property type="entry name" value="NAD(P)-binding Rossmann-like Domain"/>
    <property type="match status" value="1"/>
</dbReference>